<feature type="transmembrane region" description="Helical" evidence="1">
    <location>
        <begin position="137"/>
        <end position="158"/>
    </location>
</feature>
<evidence type="ECO:0008006" key="3">
    <source>
        <dbReference type="Google" id="ProtNLM"/>
    </source>
</evidence>
<gene>
    <name evidence="2" type="ORF">KL86PLE_100048</name>
</gene>
<feature type="transmembrane region" description="Helical" evidence="1">
    <location>
        <begin position="46"/>
        <end position="64"/>
    </location>
</feature>
<protein>
    <recommendedName>
        <fullName evidence="3">Transmembrane protein</fullName>
    </recommendedName>
</protein>
<sequence>MSSKETEMFGISPIGWVHTLGSLPAIPLAVYMFARHGRIVPRSAAGVAYLVFMLIGAATVFLVAREPVSYVIGAATIALLVAGYAIGRLSGLGRAGRYLETIFLSLTAFLLMLPTVTEILRRVPDGHPLVTDLKSPLLLGAQAGLLVLLVVGLTAQIIHLRRQGRLAALSSRAVSAG</sequence>
<accession>A0A212L0Y9</accession>
<name>A0A212L0Y9_9HYPH</name>
<dbReference type="AlphaFoldDB" id="A0A212L0Y9"/>
<feature type="transmembrane region" description="Helical" evidence="1">
    <location>
        <begin position="70"/>
        <end position="86"/>
    </location>
</feature>
<proteinExistence type="predicted"/>
<evidence type="ECO:0000256" key="1">
    <source>
        <dbReference type="SAM" id="Phobius"/>
    </source>
</evidence>
<keyword evidence="1" id="KW-1133">Transmembrane helix</keyword>
<dbReference type="EMBL" id="FMJD01000002">
    <property type="protein sequence ID" value="SCM71190.1"/>
    <property type="molecule type" value="Genomic_DNA"/>
</dbReference>
<feature type="transmembrane region" description="Helical" evidence="1">
    <location>
        <begin position="98"/>
        <end position="117"/>
    </location>
</feature>
<keyword evidence="1" id="KW-0472">Membrane</keyword>
<reference evidence="2" key="1">
    <citation type="submission" date="2016-08" db="EMBL/GenBank/DDBJ databases">
        <authorList>
            <person name="Seilhamer J.J."/>
        </authorList>
    </citation>
    <scope>NUCLEOTIDE SEQUENCE</scope>
    <source>
        <strain evidence="2">86</strain>
    </source>
</reference>
<organism evidence="2">
    <name type="scientific">uncultured Pleomorphomonas sp</name>
    <dbReference type="NCBI Taxonomy" id="442121"/>
    <lineage>
        <taxon>Bacteria</taxon>
        <taxon>Pseudomonadati</taxon>
        <taxon>Pseudomonadota</taxon>
        <taxon>Alphaproteobacteria</taxon>
        <taxon>Hyphomicrobiales</taxon>
        <taxon>Pleomorphomonadaceae</taxon>
        <taxon>Pleomorphomonas</taxon>
        <taxon>environmental samples</taxon>
    </lineage>
</organism>
<keyword evidence="1" id="KW-0812">Transmembrane</keyword>
<feature type="transmembrane region" description="Helical" evidence="1">
    <location>
        <begin position="15"/>
        <end position="34"/>
    </location>
</feature>
<evidence type="ECO:0000313" key="2">
    <source>
        <dbReference type="EMBL" id="SCM71190.1"/>
    </source>
</evidence>